<keyword evidence="3 5" id="KW-0413">Isomerase</keyword>
<sequence>MSVVLHLDTEAWREHLRSVAEQTPGLVPVAKGNGYGFGLERLAQEAALLGSDVLAVGTQQEIARVRAGGWQGDVVVLTPWSPADGPEVLHDQKVVSTIGRLDDLEAARRENPTARVVVEVMTSMRRHGLPVEDLPKVSQRLGELGLEGWTIHLPMVAADRLGEARALSAAALAAVRTPLWLSHLTEQEYATLAGEVSVVTRLRVGTRLWLGAPATRRTTARVLDVHPVRRGERIGYWQRRMPSDGWVVVVAGGTANGIALEAPTAAATLRQRVLAVATGSMEAAGLALGPYTIAGKKRFFVEPPHMQSSLVFLPGACSIAIGDEVPVELRLTTATVDRIDG</sequence>
<reference evidence="6" key="1">
    <citation type="journal article" date="2019" name="Int. J. Syst. Evol. Microbiol.">
        <title>The Global Catalogue of Microorganisms (GCM) 10K type strain sequencing project: providing services to taxonomists for standard genome sequencing and annotation.</title>
        <authorList>
            <consortium name="The Broad Institute Genomics Platform"/>
            <consortium name="The Broad Institute Genome Sequencing Center for Infectious Disease"/>
            <person name="Wu L."/>
            <person name="Ma J."/>
        </authorList>
    </citation>
    <scope>NUCLEOTIDE SEQUENCE [LARGE SCALE GENOMIC DNA]</scope>
    <source>
        <strain evidence="6">CAIM 431</strain>
    </source>
</reference>
<accession>A0ABW4RTA9</accession>
<evidence type="ECO:0000256" key="3">
    <source>
        <dbReference type="ARBA" id="ARBA00023235"/>
    </source>
</evidence>
<protein>
    <submittedName>
        <fullName evidence="5">Alanine racemase</fullName>
        <ecNumber evidence="5">5.1.1.1</ecNumber>
    </submittedName>
</protein>
<proteinExistence type="predicted"/>
<dbReference type="Gene3D" id="3.20.20.10">
    <property type="entry name" value="Alanine racemase"/>
    <property type="match status" value="1"/>
</dbReference>
<dbReference type="Pfam" id="PF01168">
    <property type="entry name" value="Ala_racemase_N"/>
    <property type="match status" value="1"/>
</dbReference>
<evidence type="ECO:0000256" key="1">
    <source>
        <dbReference type="ARBA" id="ARBA00001933"/>
    </source>
</evidence>
<dbReference type="PANTHER" id="PTHR30511:SF0">
    <property type="entry name" value="ALANINE RACEMASE, CATABOLIC-RELATED"/>
    <property type="match status" value="1"/>
</dbReference>
<evidence type="ECO:0000313" key="6">
    <source>
        <dbReference type="Proteomes" id="UP001597326"/>
    </source>
</evidence>
<comment type="caution">
    <text evidence="5">The sequence shown here is derived from an EMBL/GenBank/DDBJ whole genome shotgun (WGS) entry which is preliminary data.</text>
</comment>
<dbReference type="PRINTS" id="PR00992">
    <property type="entry name" value="ALARACEMASE"/>
</dbReference>
<dbReference type="PANTHER" id="PTHR30511">
    <property type="entry name" value="ALANINE RACEMASE"/>
    <property type="match status" value="1"/>
</dbReference>
<comment type="cofactor">
    <cofactor evidence="1">
        <name>pyridoxal 5'-phosphate</name>
        <dbReference type="ChEBI" id="CHEBI:597326"/>
    </cofactor>
</comment>
<evidence type="ECO:0000313" key="5">
    <source>
        <dbReference type="EMBL" id="MFD1889412.1"/>
    </source>
</evidence>
<dbReference type="InterPro" id="IPR000821">
    <property type="entry name" value="Ala_racemase"/>
</dbReference>
<dbReference type="Proteomes" id="UP001597326">
    <property type="component" value="Unassembled WGS sequence"/>
</dbReference>
<dbReference type="RefSeq" id="WP_343872140.1">
    <property type="nucleotide sequence ID" value="NZ_BAAAIX010000006.1"/>
</dbReference>
<feature type="domain" description="Alanine racemase N-terminal" evidence="4">
    <location>
        <begin position="8"/>
        <end position="175"/>
    </location>
</feature>
<keyword evidence="6" id="KW-1185">Reference proteome</keyword>
<evidence type="ECO:0000259" key="4">
    <source>
        <dbReference type="Pfam" id="PF01168"/>
    </source>
</evidence>
<dbReference type="InterPro" id="IPR009006">
    <property type="entry name" value="Ala_racemase/Decarboxylase_C"/>
</dbReference>
<dbReference type="InterPro" id="IPR001608">
    <property type="entry name" value="Ala_racemase_N"/>
</dbReference>
<dbReference type="InterPro" id="IPR029066">
    <property type="entry name" value="PLP-binding_barrel"/>
</dbReference>
<keyword evidence="2" id="KW-0663">Pyridoxal phosphate</keyword>
<evidence type="ECO:0000256" key="2">
    <source>
        <dbReference type="ARBA" id="ARBA00022898"/>
    </source>
</evidence>
<gene>
    <name evidence="5" type="ORF">ACFSCS_04310</name>
</gene>
<dbReference type="EC" id="5.1.1.1" evidence="5"/>
<name>A0ABW4RTA9_9ACTN</name>
<dbReference type="Gene3D" id="2.40.37.10">
    <property type="entry name" value="Lyase, Ornithine Decarboxylase, Chain A, domain 1"/>
    <property type="match status" value="1"/>
</dbReference>
<dbReference type="SUPFAM" id="SSF51419">
    <property type="entry name" value="PLP-binding barrel"/>
    <property type="match status" value="1"/>
</dbReference>
<dbReference type="EMBL" id="JBHUFZ010000009">
    <property type="protein sequence ID" value="MFD1889412.1"/>
    <property type="molecule type" value="Genomic_DNA"/>
</dbReference>
<dbReference type="GO" id="GO:0008784">
    <property type="term" value="F:alanine racemase activity"/>
    <property type="evidence" value="ECO:0007669"/>
    <property type="project" value="UniProtKB-EC"/>
</dbReference>
<organism evidence="5 6">
    <name type="scientific">Luteococcus peritonei</name>
    <dbReference type="NCBI Taxonomy" id="88874"/>
    <lineage>
        <taxon>Bacteria</taxon>
        <taxon>Bacillati</taxon>
        <taxon>Actinomycetota</taxon>
        <taxon>Actinomycetes</taxon>
        <taxon>Propionibacteriales</taxon>
        <taxon>Propionibacteriaceae</taxon>
        <taxon>Luteococcus</taxon>
    </lineage>
</organism>